<dbReference type="Proteomes" id="UP001049176">
    <property type="component" value="Chromosome 4"/>
</dbReference>
<evidence type="ECO:0000313" key="2">
    <source>
        <dbReference type="EMBL" id="KAG7094346.1"/>
    </source>
</evidence>
<dbReference type="GeneID" id="66077022"/>
<evidence type="ECO:0000256" key="1">
    <source>
        <dbReference type="SAM" id="MobiDB-lite"/>
    </source>
</evidence>
<feature type="region of interest" description="Disordered" evidence="1">
    <location>
        <begin position="1"/>
        <end position="91"/>
    </location>
</feature>
<evidence type="ECO:0000313" key="3">
    <source>
        <dbReference type="Proteomes" id="UP001049176"/>
    </source>
</evidence>
<keyword evidence="3" id="KW-1185">Reference proteome</keyword>
<protein>
    <recommendedName>
        <fullName evidence="4">ARM repeat-containing protein</fullName>
    </recommendedName>
</protein>
<dbReference type="InterPro" id="IPR011989">
    <property type="entry name" value="ARM-like"/>
</dbReference>
<organism evidence="2 3">
    <name type="scientific">Marasmius oreades</name>
    <name type="common">fairy-ring Marasmius</name>
    <dbReference type="NCBI Taxonomy" id="181124"/>
    <lineage>
        <taxon>Eukaryota</taxon>
        <taxon>Fungi</taxon>
        <taxon>Dikarya</taxon>
        <taxon>Basidiomycota</taxon>
        <taxon>Agaricomycotina</taxon>
        <taxon>Agaricomycetes</taxon>
        <taxon>Agaricomycetidae</taxon>
        <taxon>Agaricales</taxon>
        <taxon>Marasmiineae</taxon>
        <taxon>Marasmiaceae</taxon>
        <taxon>Marasmius</taxon>
    </lineage>
</organism>
<feature type="compositionally biased region" description="Polar residues" evidence="1">
    <location>
        <begin position="64"/>
        <end position="91"/>
    </location>
</feature>
<dbReference type="OrthoDB" id="1668230at2759"/>
<dbReference type="SUPFAM" id="SSF48371">
    <property type="entry name" value="ARM repeat"/>
    <property type="match status" value="1"/>
</dbReference>
<sequence>MSSYVATSSSGKERTQLRPPTSVELSDDPPKRRTNMMSSGFKRASRPPSLNRSLIPHSAPASRRQFSLDSFDSFGQSHTPRSTGSTPSFSNMQHDLIRALPTMSRSESLRMWEEGLVPTDSSQCSPQASMPVNRHYAGNYSLPSVNSEGRLEMIMDDDGIGVSEGGRVDWNKRSSSMRLDGQSSSKSMIAALQAEMEEGRKRESVDGYLVRMYESGLESEKEAFKLVNAGAVPLLIHLLRTRAADKYGVELVLIMLGTLAHNTISSNTIYRTGTTTTLIELCRSPPTLEVHTLAIWCLARICRSAEVAQSLIKQNLAAILLNMCKSMSAPFAAQDANKMVIPMALYTLGNLIQSDGIAEFMASMGLIPLIADRLSLATASLDPEPNIDALCSSIYALARISRSIKLAKSLAQAGCVELLSYHLKTSTDPIVLHWSARAVGCLMRPNSNDIVKILLEAGVAKGLGRLPTVLPQDRDYDVIVKPLGSFGFVIQRFSCAEWGGGTRKALVEAGVVDSLLAALRVV</sequence>
<dbReference type="KEGG" id="more:E1B28_007946"/>
<gene>
    <name evidence="2" type="ORF">E1B28_007946</name>
</gene>
<dbReference type="EMBL" id="CM032184">
    <property type="protein sequence ID" value="KAG7094346.1"/>
    <property type="molecule type" value="Genomic_DNA"/>
</dbReference>
<dbReference type="Gene3D" id="1.25.10.10">
    <property type="entry name" value="Leucine-rich Repeat Variant"/>
    <property type="match status" value="2"/>
</dbReference>
<proteinExistence type="predicted"/>
<accession>A0A9P7S2P2</accession>
<evidence type="ECO:0008006" key="4">
    <source>
        <dbReference type="Google" id="ProtNLM"/>
    </source>
</evidence>
<dbReference type="InterPro" id="IPR016024">
    <property type="entry name" value="ARM-type_fold"/>
</dbReference>
<dbReference type="AlphaFoldDB" id="A0A9P7S2P2"/>
<feature type="compositionally biased region" description="Polar residues" evidence="1">
    <location>
        <begin position="1"/>
        <end position="10"/>
    </location>
</feature>
<comment type="caution">
    <text evidence="2">The sequence shown here is derived from an EMBL/GenBank/DDBJ whole genome shotgun (WGS) entry which is preliminary data.</text>
</comment>
<dbReference type="RefSeq" id="XP_043010816.1">
    <property type="nucleotide sequence ID" value="XM_043152730.1"/>
</dbReference>
<reference evidence="2" key="1">
    <citation type="journal article" date="2021" name="Genome Biol. Evol.">
        <title>The assembled and annotated genome of the fairy-ring fungus Marasmius oreades.</title>
        <authorList>
            <person name="Hiltunen M."/>
            <person name="Ament-Velasquez S.L."/>
            <person name="Johannesson H."/>
        </authorList>
    </citation>
    <scope>NUCLEOTIDE SEQUENCE</scope>
    <source>
        <strain evidence="2">03SP1</strain>
    </source>
</reference>
<name>A0A9P7S2P2_9AGAR</name>